<gene>
    <name evidence="2" type="ORF">GMLC_36790</name>
</gene>
<keyword evidence="3" id="KW-1185">Reference proteome</keyword>
<organism evidence="2 3">
    <name type="scientific">Geomonas limicola</name>
    <dbReference type="NCBI Taxonomy" id="2740186"/>
    <lineage>
        <taxon>Bacteria</taxon>
        <taxon>Pseudomonadati</taxon>
        <taxon>Thermodesulfobacteriota</taxon>
        <taxon>Desulfuromonadia</taxon>
        <taxon>Geobacterales</taxon>
        <taxon>Geobacteraceae</taxon>
        <taxon>Geomonas</taxon>
    </lineage>
</organism>
<feature type="region of interest" description="Disordered" evidence="1">
    <location>
        <begin position="98"/>
        <end position="119"/>
    </location>
</feature>
<accession>A0A6V8NCD7</accession>
<reference evidence="3" key="1">
    <citation type="submission" date="2020-06" db="EMBL/GenBank/DDBJ databases">
        <title>Draft genomic sequecing of Geomonas sp. Red745.</title>
        <authorList>
            <person name="Itoh H."/>
            <person name="Xu Z.X."/>
            <person name="Ushijima N."/>
            <person name="Masuda Y."/>
            <person name="Shiratori Y."/>
            <person name="Senoo K."/>
        </authorList>
    </citation>
    <scope>NUCLEOTIDE SEQUENCE [LARGE SCALE GENOMIC DNA]</scope>
    <source>
        <strain evidence="3">Red745</strain>
    </source>
</reference>
<sequence>MSIEAISSPESIAPSLRPVSDGFPAVPMTTPFTAGGLSGYPCWASGAGSFVDSPPETLVVYHAQLERINAMPRSGFRQPGIDSRRKAGIIGALGVNVNHSPRSLNKQPGWGSARKTEGG</sequence>
<comment type="caution">
    <text evidence="2">The sequence shown here is derived from an EMBL/GenBank/DDBJ whole genome shotgun (WGS) entry which is preliminary data.</text>
</comment>
<proteinExistence type="predicted"/>
<dbReference type="AlphaFoldDB" id="A0A6V8NCD7"/>
<dbReference type="EMBL" id="BLXZ01000008">
    <property type="protein sequence ID" value="GFO70100.1"/>
    <property type="molecule type" value="Genomic_DNA"/>
</dbReference>
<evidence type="ECO:0000313" key="2">
    <source>
        <dbReference type="EMBL" id="GFO70100.1"/>
    </source>
</evidence>
<evidence type="ECO:0000256" key="1">
    <source>
        <dbReference type="SAM" id="MobiDB-lite"/>
    </source>
</evidence>
<dbReference type="Proteomes" id="UP000587586">
    <property type="component" value="Unassembled WGS sequence"/>
</dbReference>
<protein>
    <submittedName>
        <fullName evidence="2">Uncharacterized protein</fullName>
    </submittedName>
</protein>
<feature type="region of interest" description="Disordered" evidence="1">
    <location>
        <begin position="1"/>
        <end position="20"/>
    </location>
</feature>
<evidence type="ECO:0000313" key="3">
    <source>
        <dbReference type="Proteomes" id="UP000587586"/>
    </source>
</evidence>
<name>A0A6V8NCD7_9BACT</name>
<feature type="compositionally biased region" description="Low complexity" evidence="1">
    <location>
        <begin position="1"/>
        <end position="15"/>
    </location>
</feature>